<protein>
    <submittedName>
        <fullName evidence="1">Unnamed product</fullName>
    </submittedName>
</protein>
<evidence type="ECO:0000313" key="1">
    <source>
        <dbReference type="EMBL" id="CEF98204.1"/>
    </source>
</evidence>
<proteinExistence type="predicted"/>
<evidence type="ECO:0000313" key="2">
    <source>
        <dbReference type="Proteomes" id="UP000009170"/>
    </source>
</evidence>
<organism evidence="1 2">
    <name type="scientific">Ostreococcus tauri</name>
    <name type="common">Marine green alga</name>
    <dbReference type="NCBI Taxonomy" id="70448"/>
    <lineage>
        <taxon>Eukaryota</taxon>
        <taxon>Viridiplantae</taxon>
        <taxon>Chlorophyta</taxon>
        <taxon>Mamiellophyceae</taxon>
        <taxon>Mamiellales</taxon>
        <taxon>Bathycoccaceae</taxon>
        <taxon>Ostreococcus</taxon>
    </lineage>
</organism>
<dbReference type="AlphaFoldDB" id="A0A090M7U8"/>
<dbReference type="KEGG" id="ota:OT_ostta06g00260"/>
<name>A0A090M7U8_OSTTA</name>
<dbReference type="InParanoid" id="A0A090M7U8"/>
<dbReference type="EMBL" id="CAID01000006">
    <property type="protein sequence ID" value="CEF98204.1"/>
    <property type="molecule type" value="Genomic_DNA"/>
</dbReference>
<dbReference type="GeneID" id="9835344"/>
<accession>A0A090M7U8</accession>
<dbReference type="Proteomes" id="UP000009170">
    <property type="component" value="Unassembled WGS sequence"/>
</dbReference>
<gene>
    <name evidence="1" type="ORF">OT_ostta06g00260</name>
</gene>
<sequence>MDAMRAYGAARVDRESEDVEAFTSTETTSRRRAHTFRAVGLAVAIGALVACGAMTHTARGGKVFAIGDGLDAQADDGVTGVDPTAPPGPSNFTSCLDACGADVKDRVMMLLDMRSCGELDGVDKSCLSNAACDGVRANVEEECPDVL</sequence>
<comment type="caution">
    <text evidence="1">The sequence shown here is derived from an EMBL/GenBank/DDBJ whole genome shotgun (WGS) entry which is preliminary data.</text>
</comment>
<keyword evidence="2" id="KW-1185">Reference proteome</keyword>
<dbReference type="RefSeq" id="XP_003079644.2">
    <property type="nucleotide sequence ID" value="XM_003079596.2"/>
</dbReference>
<reference evidence="2" key="1">
    <citation type="journal article" date="2006" name="Proc. Natl. Acad. Sci. U.S.A.">
        <title>Genome analysis of the smallest free-living eukaryote Ostreococcus tauri unveils many unique features.</title>
        <authorList>
            <person name="Derelle E."/>
            <person name="Ferraz C."/>
            <person name="Rombauts S."/>
            <person name="Rouze P."/>
            <person name="Worden A.Z."/>
            <person name="Robbens S."/>
            <person name="Partensky F."/>
            <person name="Degroeve S."/>
            <person name="Echeynie S."/>
            <person name="Cooke R."/>
            <person name="Saeys Y."/>
            <person name="Wuyts J."/>
            <person name="Jabbari K."/>
            <person name="Bowler C."/>
            <person name="Panaud O."/>
            <person name="Piegu B."/>
            <person name="Ball S.G."/>
            <person name="Ral J.-P."/>
            <person name="Bouget F.-Y."/>
            <person name="Piganeau G."/>
            <person name="De Baets B."/>
            <person name="Picard A."/>
            <person name="Delseny M."/>
            <person name="Demaille J."/>
            <person name="Van de Peer Y."/>
            <person name="Moreau H."/>
        </authorList>
    </citation>
    <scope>NUCLEOTIDE SEQUENCE [LARGE SCALE GENOMIC DNA]</scope>
    <source>
        <strain evidence="2">OTTH 0595 / CCAP 157/2 / RCC745</strain>
    </source>
</reference>
<reference evidence="1 2" key="2">
    <citation type="journal article" date="2014" name="BMC Genomics">
        <title>An improved genome of the model marine alga Ostreococcus tauri unfolds by assessing Illumina de novo assemblies.</title>
        <authorList>
            <person name="Blanc-Mathieu R."/>
            <person name="Verhelst B."/>
            <person name="Derelle E."/>
            <person name="Rombauts S."/>
            <person name="Bouget F.Y."/>
            <person name="Carre I."/>
            <person name="Chateau A."/>
            <person name="Eyre-Walker A."/>
            <person name="Grimsley N."/>
            <person name="Moreau H."/>
            <person name="Piegu B."/>
            <person name="Rivals E."/>
            <person name="Schackwitz W."/>
            <person name="Van de Peer Y."/>
            <person name="Piganeau G."/>
        </authorList>
    </citation>
    <scope>NUCLEOTIDE SEQUENCE [LARGE SCALE GENOMIC DNA]</scope>
    <source>
        <strain evidence="2">OTTH 0595 / CCAP 157/2 / RCC745</strain>
    </source>
</reference>